<dbReference type="Pfam" id="PF08448">
    <property type="entry name" value="PAS_4"/>
    <property type="match status" value="1"/>
</dbReference>
<dbReference type="Pfam" id="PF00563">
    <property type="entry name" value="EAL"/>
    <property type="match status" value="1"/>
</dbReference>
<name>A0A4R3N8J1_9GAMM</name>
<evidence type="ECO:0000259" key="2">
    <source>
        <dbReference type="PROSITE" id="PS50883"/>
    </source>
</evidence>
<accession>A0A4R3N8J1</accession>
<dbReference type="InterPro" id="IPR029016">
    <property type="entry name" value="GAF-like_dom_sf"/>
</dbReference>
<dbReference type="InterPro" id="IPR052155">
    <property type="entry name" value="Biofilm_reg_signaling"/>
</dbReference>
<feature type="region of interest" description="Disordered" evidence="1">
    <location>
        <begin position="1"/>
        <end position="21"/>
    </location>
</feature>
<evidence type="ECO:0000259" key="3">
    <source>
        <dbReference type="PROSITE" id="PS50887"/>
    </source>
</evidence>
<dbReference type="CDD" id="cd00130">
    <property type="entry name" value="PAS"/>
    <property type="match status" value="1"/>
</dbReference>
<dbReference type="InterPro" id="IPR043128">
    <property type="entry name" value="Rev_trsase/Diguanyl_cyclase"/>
</dbReference>
<dbReference type="PANTHER" id="PTHR44757">
    <property type="entry name" value="DIGUANYLATE CYCLASE DGCP"/>
    <property type="match status" value="1"/>
</dbReference>
<feature type="domain" description="EAL" evidence="2">
    <location>
        <begin position="451"/>
        <end position="701"/>
    </location>
</feature>
<dbReference type="InterPro" id="IPR000014">
    <property type="entry name" value="PAS"/>
</dbReference>
<sequence length="707" mass="76584">MTLASPAIAAPSEIDASRQEPPLLPAGRLDDLLALARTLLDMPMAAVIAASADRHAVVAQQGLEAGCTPLARDHLFVRCWEQHAPLLVLPELPGSPRCPIRAHVGIALQDAQGRRIGLLAVCDRQPRARPSDAQLQSFEQLGRLAASLLQQEAVARHSTIVAQAGQHAREAVVVADRHGGIRWCNPAAERLFGNAVRGQQLRQLVPLRLQPDPDAARDWLGGAGGDRLQLRIVAPDGSLRLLDATRSPWRHGHAHGTTLILHDITEAAHQRAQLDRLAHFDPLTGLPNRNALLAALEANPDWGVALVGIDRFKWINDGLGHALGDRVLQAFADRLQSRADAAMCLARVEGDVFAIACADARLSDTDAAGNDGGHQGGVRLADWLHYLQQPMRVRGHEIHVEASVGLALRADVRGGGDLLACADLALYRAKAAGGRQLCRYRPAMRADALARRDLDLDLRRAFAQGEFELHYQPQVELASGRICGAEALLRWRHPVRGLVPAYEFIDLLMRSPLGAEVGAWVLRRACEEAAAWPDSGLSVSINLFPAQLREELVPQVLQALADSGLPAHRLELEITETIAFAHDSEAAATLATLRGHGVNLAFDDFGTGYASLSMLHRFRIDRVKIDRSFVGGMLENSEDAAIVRWTVMLARALGLRVVAEGVEHPEQAHSLRELGCDEAQGYLYAQALAANALRERLQAQSPGVGHA</sequence>
<keyword evidence="5" id="KW-1185">Reference proteome</keyword>
<dbReference type="EMBL" id="SMAP01000006">
    <property type="protein sequence ID" value="TCT23239.1"/>
    <property type="molecule type" value="Genomic_DNA"/>
</dbReference>
<dbReference type="Proteomes" id="UP000295414">
    <property type="component" value="Unassembled WGS sequence"/>
</dbReference>
<gene>
    <name evidence="4" type="ORF">EDC34_10659</name>
</gene>
<dbReference type="InterPro" id="IPR013656">
    <property type="entry name" value="PAS_4"/>
</dbReference>
<dbReference type="AlphaFoldDB" id="A0A4R3N8J1"/>
<dbReference type="SMART" id="SM00267">
    <property type="entry name" value="GGDEF"/>
    <property type="match status" value="1"/>
</dbReference>
<evidence type="ECO:0000256" key="1">
    <source>
        <dbReference type="SAM" id="MobiDB-lite"/>
    </source>
</evidence>
<dbReference type="NCBIfam" id="TIGR00254">
    <property type="entry name" value="GGDEF"/>
    <property type="match status" value="1"/>
</dbReference>
<dbReference type="Gene3D" id="3.20.20.450">
    <property type="entry name" value="EAL domain"/>
    <property type="match status" value="1"/>
</dbReference>
<dbReference type="SUPFAM" id="SSF55073">
    <property type="entry name" value="Nucleotide cyclase"/>
    <property type="match status" value="1"/>
</dbReference>
<dbReference type="NCBIfam" id="TIGR00229">
    <property type="entry name" value="sensory_box"/>
    <property type="match status" value="1"/>
</dbReference>
<dbReference type="PANTHER" id="PTHR44757:SF2">
    <property type="entry name" value="BIOFILM ARCHITECTURE MAINTENANCE PROTEIN MBAA"/>
    <property type="match status" value="1"/>
</dbReference>
<dbReference type="InterPro" id="IPR035919">
    <property type="entry name" value="EAL_sf"/>
</dbReference>
<dbReference type="SUPFAM" id="SSF55781">
    <property type="entry name" value="GAF domain-like"/>
    <property type="match status" value="1"/>
</dbReference>
<evidence type="ECO:0000313" key="4">
    <source>
        <dbReference type="EMBL" id="TCT23239.1"/>
    </source>
</evidence>
<protein>
    <submittedName>
        <fullName evidence="4">Diguanylate cyclase/phosphodiesterase with PAS/PAC sensor(S)</fullName>
    </submittedName>
</protein>
<organism evidence="4 5">
    <name type="scientific">Thermomonas haemolytica</name>
    <dbReference type="NCBI Taxonomy" id="141949"/>
    <lineage>
        <taxon>Bacteria</taxon>
        <taxon>Pseudomonadati</taxon>
        <taxon>Pseudomonadota</taxon>
        <taxon>Gammaproteobacteria</taxon>
        <taxon>Lysobacterales</taxon>
        <taxon>Lysobacteraceae</taxon>
        <taxon>Thermomonas</taxon>
    </lineage>
</organism>
<proteinExistence type="predicted"/>
<evidence type="ECO:0000313" key="5">
    <source>
        <dbReference type="Proteomes" id="UP000295414"/>
    </source>
</evidence>
<dbReference type="SUPFAM" id="SSF55785">
    <property type="entry name" value="PYP-like sensor domain (PAS domain)"/>
    <property type="match status" value="1"/>
</dbReference>
<dbReference type="Pfam" id="PF00990">
    <property type="entry name" value="GGDEF"/>
    <property type="match status" value="1"/>
</dbReference>
<comment type="caution">
    <text evidence="4">The sequence shown here is derived from an EMBL/GenBank/DDBJ whole genome shotgun (WGS) entry which is preliminary data.</text>
</comment>
<feature type="domain" description="GGDEF" evidence="3">
    <location>
        <begin position="300"/>
        <end position="442"/>
    </location>
</feature>
<dbReference type="SMART" id="SM00052">
    <property type="entry name" value="EAL"/>
    <property type="match status" value="1"/>
</dbReference>
<dbReference type="InterPro" id="IPR000160">
    <property type="entry name" value="GGDEF_dom"/>
</dbReference>
<dbReference type="Gene3D" id="3.30.70.270">
    <property type="match status" value="1"/>
</dbReference>
<reference evidence="4 5" key="1">
    <citation type="submission" date="2019-03" db="EMBL/GenBank/DDBJ databases">
        <title>Genomic Encyclopedia of Type Strains, Phase IV (KMG-IV): sequencing the most valuable type-strain genomes for metagenomic binning, comparative biology and taxonomic classification.</title>
        <authorList>
            <person name="Goeker M."/>
        </authorList>
    </citation>
    <scope>NUCLEOTIDE SEQUENCE [LARGE SCALE GENOMIC DNA]</scope>
    <source>
        <strain evidence="4 5">DSM 13605</strain>
    </source>
</reference>
<dbReference type="InterPro" id="IPR029787">
    <property type="entry name" value="Nucleotide_cyclase"/>
</dbReference>
<dbReference type="InterPro" id="IPR035965">
    <property type="entry name" value="PAS-like_dom_sf"/>
</dbReference>
<dbReference type="Gene3D" id="3.30.450.40">
    <property type="match status" value="1"/>
</dbReference>
<dbReference type="CDD" id="cd01948">
    <property type="entry name" value="EAL"/>
    <property type="match status" value="1"/>
</dbReference>
<dbReference type="PROSITE" id="PS50883">
    <property type="entry name" value="EAL"/>
    <property type="match status" value="1"/>
</dbReference>
<dbReference type="CDD" id="cd01949">
    <property type="entry name" value="GGDEF"/>
    <property type="match status" value="1"/>
</dbReference>
<dbReference type="InterPro" id="IPR001633">
    <property type="entry name" value="EAL_dom"/>
</dbReference>
<dbReference type="RefSeq" id="WP_162797700.1">
    <property type="nucleotide sequence ID" value="NZ_MSZW01000016.1"/>
</dbReference>
<dbReference type="SUPFAM" id="SSF141868">
    <property type="entry name" value="EAL domain-like"/>
    <property type="match status" value="1"/>
</dbReference>
<dbReference type="Gene3D" id="3.30.450.20">
    <property type="entry name" value="PAS domain"/>
    <property type="match status" value="1"/>
</dbReference>
<dbReference type="PROSITE" id="PS50887">
    <property type="entry name" value="GGDEF"/>
    <property type="match status" value="1"/>
</dbReference>